<keyword evidence="2" id="KW-1185">Reference proteome</keyword>
<dbReference type="EMBL" id="OMOJ01000024">
    <property type="protein sequence ID" value="SPF82070.1"/>
    <property type="molecule type" value="Genomic_DNA"/>
</dbReference>
<accession>A0A2R8B1C0</accession>
<evidence type="ECO:0000313" key="2">
    <source>
        <dbReference type="Proteomes" id="UP000244904"/>
    </source>
</evidence>
<gene>
    <name evidence="1" type="ORF">PRI8871_03903</name>
</gene>
<evidence type="ECO:0000313" key="1">
    <source>
        <dbReference type="EMBL" id="SPF82070.1"/>
    </source>
</evidence>
<proteinExistence type="predicted"/>
<reference evidence="2" key="1">
    <citation type="submission" date="2018-03" db="EMBL/GenBank/DDBJ databases">
        <authorList>
            <person name="Rodrigo-Torres L."/>
            <person name="Arahal R. D."/>
            <person name="Lucena T."/>
        </authorList>
    </citation>
    <scope>NUCLEOTIDE SEQUENCE [LARGE SCALE GENOMIC DNA]</scope>
    <source>
        <strain evidence="2">CECT 8871</strain>
    </source>
</reference>
<dbReference type="AlphaFoldDB" id="A0A2R8B1C0"/>
<protein>
    <submittedName>
        <fullName evidence="1">Uncharacterized protein</fullName>
    </submittedName>
</protein>
<dbReference type="Proteomes" id="UP000244904">
    <property type="component" value="Unassembled WGS sequence"/>
</dbReference>
<name>A0A2R8B1C0_9RHOB</name>
<organism evidence="1 2">
    <name type="scientific">Pseudoprimorskyibacter insulae</name>
    <dbReference type="NCBI Taxonomy" id="1695997"/>
    <lineage>
        <taxon>Bacteria</taxon>
        <taxon>Pseudomonadati</taxon>
        <taxon>Pseudomonadota</taxon>
        <taxon>Alphaproteobacteria</taxon>
        <taxon>Rhodobacterales</taxon>
        <taxon>Paracoccaceae</taxon>
        <taxon>Pseudoprimorskyibacter</taxon>
    </lineage>
</organism>
<sequence length="175" mass="19393">MRVADHRGLGHFGMGDQRRFHLGGAHTVTRDVDHIVHAAGDPIVAIGVTAAAVTREVVASVVREIGLLEPVMIAPDGAHLARPAVFQRQNALSRDRVDFFTRLRIQNHRLHTKERLHRRARFQRMRPRQRGQQVPAGFRLPPCVDDGAAALTHNLIVPVPGFGVDRFAHGAQDSQ</sequence>